<organism evidence="9 10">
    <name type="scientific">Dactylosporangium sucinum</name>
    <dbReference type="NCBI Taxonomy" id="1424081"/>
    <lineage>
        <taxon>Bacteria</taxon>
        <taxon>Bacillati</taxon>
        <taxon>Actinomycetota</taxon>
        <taxon>Actinomycetes</taxon>
        <taxon>Micromonosporales</taxon>
        <taxon>Micromonosporaceae</taxon>
        <taxon>Dactylosporangium</taxon>
    </lineage>
</organism>
<dbReference type="PRINTS" id="PR01036">
    <property type="entry name" value="TCRTETB"/>
</dbReference>
<dbReference type="PANTHER" id="PTHR42718">
    <property type="entry name" value="MAJOR FACILITATOR SUPERFAMILY MULTIDRUG TRANSPORTER MFSC"/>
    <property type="match status" value="1"/>
</dbReference>
<dbReference type="Gene3D" id="1.20.1720.10">
    <property type="entry name" value="Multidrug resistance protein D"/>
    <property type="match status" value="1"/>
</dbReference>
<feature type="transmembrane region" description="Helical" evidence="7">
    <location>
        <begin position="129"/>
        <end position="151"/>
    </location>
</feature>
<protein>
    <submittedName>
        <fullName evidence="9">MFS transporter</fullName>
    </submittedName>
</protein>
<comment type="subcellular location">
    <subcellularLocation>
        <location evidence="1">Cell membrane</location>
        <topology evidence="1">Multi-pass membrane protein</topology>
    </subcellularLocation>
</comment>
<dbReference type="InterPro" id="IPR004638">
    <property type="entry name" value="EmrB-like"/>
</dbReference>
<dbReference type="GO" id="GO:0005886">
    <property type="term" value="C:plasma membrane"/>
    <property type="evidence" value="ECO:0007669"/>
    <property type="project" value="UniProtKB-SubCell"/>
</dbReference>
<dbReference type="InterPro" id="IPR011701">
    <property type="entry name" value="MFS"/>
</dbReference>
<dbReference type="EMBL" id="BMPI01000041">
    <property type="protein sequence ID" value="GGM58326.1"/>
    <property type="molecule type" value="Genomic_DNA"/>
</dbReference>
<evidence type="ECO:0000256" key="5">
    <source>
        <dbReference type="ARBA" id="ARBA00022989"/>
    </source>
</evidence>
<evidence type="ECO:0000256" key="6">
    <source>
        <dbReference type="ARBA" id="ARBA00023136"/>
    </source>
</evidence>
<sequence>MRDRALAVGLVAAFMTLLDVSIVNVAIPSIQAGLDVGDSGLQWVLSGYALTFGLLLVPAGRLGDARGIRGVFVAGLLGFTLTSALAGAARSEAWLVVARLLQGAAAGVLNPQVTGLIQRLYRPAERARPFGLLGATVGLATAIGPLLGGLLIQVAGPAQGWRWIFYINVPVGLVAAVLGWRIIPRRPAERRRKESLDPVGVVLLGLAVVQILLPLVQDRQWHTPLKWLLVPTGLATLAAFVAWERRFGRRTVPLVELGLFRVRSYRLGTIVVLVYFAGFTANFFIFTLYLQQGHGYSALAAGLTLTPFAVGSGVAAFVGGRIVNRFGRPLVATGLAAVMTGFAASIVVIQVVPQVPAPLILTLPLLLAGAGSGLVITPNQTLTLAEVPVDRAGSASGVMQTAQRIGAAFGIAAIGSVFFARLSATGADWTAALSAALLSAIGFLLLALVAALADIRGARRLRSEQ</sequence>
<keyword evidence="4 7" id="KW-0812">Transmembrane</keyword>
<dbReference type="InterPro" id="IPR036259">
    <property type="entry name" value="MFS_trans_sf"/>
</dbReference>
<dbReference type="RefSeq" id="WP_190254282.1">
    <property type="nucleotide sequence ID" value="NZ_BMPI01000041.1"/>
</dbReference>
<dbReference type="Gene3D" id="1.20.1250.20">
    <property type="entry name" value="MFS general substrate transporter like domains"/>
    <property type="match status" value="1"/>
</dbReference>
<accession>A0A917X2R8</accession>
<dbReference type="SUPFAM" id="SSF103473">
    <property type="entry name" value="MFS general substrate transporter"/>
    <property type="match status" value="1"/>
</dbReference>
<evidence type="ECO:0000256" key="3">
    <source>
        <dbReference type="ARBA" id="ARBA00022475"/>
    </source>
</evidence>
<feature type="transmembrane region" description="Helical" evidence="7">
    <location>
        <begin position="71"/>
        <end position="89"/>
    </location>
</feature>
<feature type="transmembrane region" description="Helical" evidence="7">
    <location>
        <begin position="163"/>
        <end position="183"/>
    </location>
</feature>
<feature type="transmembrane region" description="Helical" evidence="7">
    <location>
        <begin position="429"/>
        <end position="453"/>
    </location>
</feature>
<reference evidence="9" key="2">
    <citation type="submission" date="2020-09" db="EMBL/GenBank/DDBJ databases">
        <authorList>
            <person name="Sun Q."/>
            <person name="Ohkuma M."/>
        </authorList>
    </citation>
    <scope>NUCLEOTIDE SEQUENCE</scope>
    <source>
        <strain evidence="9">JCM 19831</strain>
    </source>
</reference>
<reference evidence="9" key="1">
    <citation type="journal article" date="2014" name="Int. J. Syst. Evol. Microbiol.">
        <title>Complete genome sequence of Corynebacterium casei LMG S-19264T (=DSM 44701T), isolated from a smear-ripened cheese.</title>
        <authorList>
            <consortium name="US DOE Joint Genome Institute (JGI-PGF)"/>
            <person name="Walter F."/>
            <person name="Albersmeier A."/>
            <person name="Kalinowski J."/>
            <person name="Ruckert C."/>
        </authorList>
    </citation>
    <scope>NUCLEOTIDE SEQUENCE</scope>
    <source>
        <strain evidence="9">JCM 19831</strain>
    </source>
</reference>
<evidence type="ECO:0000259" key="8">
    <source>
        <dbReference type="PROSITE" id="PS50850"/>
    </source>
</evidence>
<feature type="transmembrane region" description="Helical" evidence="7">
    <location>
        <begin position="405"/>
        <end position="423"/>
    </location>
</feature>
<dbReference type="GO" id="GO:0022857">
    <property type="term" value="F:transmembrane transporter activity"/>
    <property type="evidence" value="ECO:0007669"/>
    <property type="project" value="InterPro"/>
</dbReference>
<feature type="transmembrane region" description="Helical" evidence="7">
    <location>
        <begin position="330"/>
        <end position="351"/>
    </location>
</feature>
<dbReference type="CDD" id="cd17321">
    <property type="entry name" value="MFS_MMR_MDR_like"/>
    <property type="match status" value="1"/>
</dbReference>
<keyword evidence="5 7" id="KW-1133">Transmembrane helix</keyword>
<evidence type="ECO:0000256" key="7">
    <source>
        <dbReference type="SAM" id="Phobius"/>
    </source>
</evidence>
<keyword evidence="2" id="KW-0813">Transport</keyword>
<dbReference type="Proteomes" id="UP000642070">
    <property type="component" value="Unassembled WGS sequence"/>
</dbReference>
<evidence type="ECO:0000313" key="10">
    <source>
        <dbReference type="Proteomes" id="UP000642070"/>
    </source>
</evidence>
<keyword evidence="10" id="KW-1185">Reference proteome</keyword>
<proteinExistence type="predicted"/>
<dbReference type="AlphaFoldDB" id="A0A917X2R8"/>
<evidence type="ECO:0000256" key="2">
    <source>
        <dbReference type="ARBA" id="ARBA00022448"/>
    </source>
</evidence>
<dbReference type="PANTHER" id="PTHR42718:SF39">
    <property type="entry name" value="ACTINORHODIN TRANSPORTER-RELATED"/>
    <property type="match status" value="1"/>
</dbReference>
<keyword evidence="6 7" id="KW-0472">Membrane</keyword>
<keyword evidence="3" id="KW-1003">Cell membrane</keyword>
<name>A0A917X2R8_9ACTN</name>
<dbReference type="PROSITE" id="PS50850">
    <property type="entry name" value="MFS"/>
    <property type="match status" value="1"/>
</dbReference>
<feature type="transmembrane region" description="Helical" evidence="7">
    <location>
        <begin position="296"/>
        <end position="318"/>
    </location>
</feature>
<evidence type="ECO:0000313" key="9">
    <source>
        <dbReference type="EMBL" id="GGM58326.1"/>
    </source>
</evidence>
<comment type="caution">
    <text evidence="9">The sequence shown here is derived from an EMBL/GenBank/DDBJ whole genome shotgun (WGS) entry which is preliminary data.</text>
</comment>
<feature type="transmembrane region" description="Helical" evidence="7">
    <location>
        <begin position="195"/>
        <end position="213"/>
    </location>
</feature>
<dbReference type="NCBIfam" id="TIGR00711">
    <property type="entry name" value="efflux_EmrB"/>
    <property type="match status" value="1"/>
</dbReference>
<feature type="transmembrane region" description="Helical" evidence="7">
    <location>
        <begin position="357"/>
        <end position="376"/>
    </location>
</feature>
<evidence type="ECO:0000256" key="4">
    <source>
        <dbReference type="ARBA" id="ARBA00022692"/>
    </source>
</evidence>
<gene>
    <name evidence="9" type="ORF">GCM10007977_069910</name>
</gene>
<feature type="transmembrane region" description="Helical" evidence="7">
    <location>
        <begin position="264"/>
        <end position="290"/>
    </location>
</feature>
<feature type="transmembrane region" description="Helical" evidence="7">
    <location>
        <begin position="225"/>
        <end position="243"/>
    </location>
</feature>
<feature type="transmembrane region" description="Helical" evidence="7">
    <location>
        <begin position="41"/>
        <end position="59"/>
    </location>
</feature>
<feature type="domain" description="Major facilitator superfamily (MFS) profile" evidence="8">
    <location>
        <begin position="5"/>
        <end position="454"/>
    </location>
</feature>
<dbReference type="InterPro" id="IPR020846">
    <property type="entry name" value="MFS_dom"/>
</dbReference>
<dbReference type="Pfam" id="PF07690">
    <property type="entry name" value="MFS_1"/>
    <property type="match status" value="1"/>
</dbReference>
<feature type="transmembrane region" description="Helical" evidence="7">
    <location>
        <begin position="95"/>
        <end position="117"/>
    </location>
</feature>
<evidence type="ECO:0000256" key="1">
    <source>
        <dbReference type="ARBA" id="ARBA00004651"/>
    </source>
</evidence>